<keyword evidence="8" id="KW-0597">Phosphoprotein</keyword>
<dbReference type="STRING" id="454130.A0A0U5CLW6"/>
<evidence type="ECO:0000256" key="4">
    <source>
        <dbReference type="ARBA" id="ARBA00006432"/>
    </source>
</evidence>
<dbReference type="Gene3D" id="3.40.50.12780">
    <property type="entry name" value="N-terminal domain of ligase-like"/>
    <property type="match status" value="1"/>
</dbReference>
<keyword evidence="7" id="KW-0596">Phosphopantetheine</keyword>
<dbReference type="CDD" id="cd05235">
    <property type="entry name" value="SDR_e1"/>
    <property type="match status" value="1"/>
</dbReference>
<dbReference type="InterPro" id="IPR020806">
    <property type="entry name" value="PKS_PP-bd"/>
</dbReference>
<dbReference type="SUPFAM" id="SSF52777">
    <property type="entry name" value="CoA-dependent acyltransferases"/>
    <property type="match status" value="1"/>
</dbReference>
<dbReference type="Pfam" id="PF00501">
    <property type="entry name" value="AMP-binding"/>
    <property type="match status" value="1"/>
</dbReference>
<dbReference type="OrthoDB" id="329835at2759"/>
<dbReference type="Pfam" id="PF00668">
    <property type="entry name" value="Condensation"/>
    <property type="match status" value="1"/>
</dbReference>
<dbReference type="PANTHER" id="PTHR44845:SF1">
    <property type="entry name" value="L-2-AMINOADIPATE REDUCTASE"/>
    <property type="match status" value="1"/>
</dbReference>
<evidence type="ECO:0000256" key="16">
    <source>
        <dbReference type="ARBA" id="ARBA00048414"/>
    </source>
</evidence>
<dbReference type="EC" id="1.2.1.31" evidence="6"/>
<evidence type="ECO:0000256" key="13">
    <source>
        <dbReference type="ARBA" id="ARBA00031335"/>
    </source>
</evidence>
<dbReference type="GO" id="GO:0031177">
    <property type="term" value="F:phosphopantetheine binding"/>
    <property type="evidence" value="ECO:0007669"/>
    <property type="project" value="InterPro"/>
</dbReference>
<dbReference type="Proteomes" id="UP000054771">
    <property type="component" value="Unassembled WGS sequence"/>
</dbReference>
<evidence type="ECO:0000256" key="15">
    <source>
        <dbReference type="ARBA" id="ARBA00048260"/>
    </source>
</evidence>
<proteinExistence type="inferred from homology"/>
<dbReference type="InterPro" id="IPR045851">
    <property type="entry name" value="AMP-bd_C_sf"/>
</dbReference>
<name>A0A0U5CLW6_ASPCI</name>
<keyword evidence="20" id="KW-1185">Reference proteome</keyword>
<dbReference type="FunFam" id="3.40.50.720:FF:000787">
    <property type="entry name" value="L-2-aminoadipate reductase"/>
    <property type="match status" value="1"/>
</dbReference>
<comment type="function">
    <text evidence="2">Catalyzes the activation of alpha-aminoadipate by ATP-dependent adenylation and the reduction of activated alpha-aminoadipate by NADPH. The activated alpha-aminoadipate is bound to the phosphopantheinyl group of the enzyme itself before it is reduced to (S)-2-amino-6-oxohexanoate.</text>
</comment>
<dbReference type="InterPro" id="IPR000873">
    <property type="entry name" value="AMP-dep_synth/lig_dom"/>
</dbReference>
<dbReference type="Gene3D" id="3.40.50.720">
    <property type="entry name" value="NAD(P)-binding Rossmann-like Domain"/>
    <property type="match status" value="1"/>
</dbReference>
<dbReference type="SUPFAM" id="SSF51735">
    <property type="entry name" value="NAD(P)-binding Rossmann-fold domains"/>
    <property type="match status" value="1"/>
</dbReference>
<evidence type="ECO:0000256" key="9">
    <source>
        <dbReference type="ARBA" id="ARBA00022605"/>
    </source>
</evidence>
<dbReference type="PANTHER" id="PTHR44845">
    <property type="entry name" value="CARRIER DOMAIN-CONTAINING PROTEIN"/>
    <property type="match status" value="1"/>
</dbReference>
<sequence length="1430" mass="156812">MGAETVPLQERLERWAQRLQNLTVSPLTRDYPDTQNQEGPKRAIEAFESLKLPSDTTSALQKLSGTSSGFTVFLTAFVVLVARLTGDEDIAIGTSLGDDGRPFVLRVPVDSSETFLQLYAKVQKAYDEGSAEIVPLGSLRSYIQEKSQSERLPTLFRFAAYDAPAASQEYPANTFETTDLVLNVAPASTSGRSTELGAYYNQRLFSSARISIMLNQLTQLVQNATSSPETAIGRIDFMTPEQRALLPDPTADLHWSKFRGAIHDIFADNAERHPDKLCVAETKSATSPHREFTYRQINEASNILGHHLVQAGVERGEVVMVYAYRGVDLVVAVMGILKAGATFSVIDPAYPPERQCIYLDVARPRALINIAKATKDAGELSEKVRSFIDENLQLRTEIPALALLDDGELLGGSIDGQDVLAKQVPLKSERVGVVVGPDSTPTLSFTSGSEGRPKGVRGRHFSLAYYFPWMSETFKLTPDDKFTMLSGIAHDPIQRDIFTPLFLGAQLLVPAREDIQNEKLAEWMREYGATVTHLTPAMGQILVGGASAQFPTLHHAFFVGDILIKRDCRSLQGLAPNVNIVNMYGTTETQRAVSYYEIPSYSSDGGYLDTMKDVIPAGRGMVDVQMLVVNRFEPSRICAVGEVGEIYVRAAGLAEGYLGSPELNEKKFITNWFVDPKTWTEKDKAESQGATEPWREFYVGPRDRLYRSGDLGRYTPSGDVECSGRADDQVKIRGFRIELGEINTHLSRHPLVRENVTLVRRDKFEEPTLVSYFVPEMSKWASWLESKGLQDDQSAEGMVGMLRRFRPLRDDARELLRSKLPAYAVPTVFIPLRRMPLNPNGKIDKPALPFPDTAELSAAAPRRKSSVLQALSETEQALAQIWAQRIPNVTARMIGPDDSFFDLGGHSILAQQMFFDLRRKWRGVDISMNAIFRCPTLRSFAAEIDRLLSFESFASNDDKNATAEAAPDNTPDDEYSRDARKLVDSLPESFPTRTEDILASEPTIFLTGATGFLGAHILRDLLTRKSPSATVIALVRGKSPEQALERVRSTCRAYGFWEDSWTSRLECICGSLGDARFGLTESAWDDLTQRVDAVIHNGALVHWVYPYSTLKPANVLGTIDALKLCATGKPKQFSFVSSTSVLDSDHYVEESERSIAAGGAGISEDDDLEGSSVGLGTGYGQSKWAGEYLVREAGKRGLKGTIVRPGYVLGDSSSGTTNTDDFLIRMIKGCIQLSARPNINNTVNMVPVDHVARVVIAGAFQPPVSPIGVAQVTGHPRLRFNQFLGALQLYGYNVPQVDYVPWSKLLEQYVNDGKHDDPESQHALMPLYHFVTADLPSNTKAPELDDVHAAASLKADAAWSGVDVSKGAGVTEELVGLYVSYLVSIGFLPAPSVSDSASASGSAVRPLPAAKITDDQRNALAGVGGRGGTS</sequence>
<dbReference type="InterPro" id="IPR009081">
    <property type="entry name" value="PP-bd_ACP"/>
</dbReference>
<dbReference type="InterPro" id="IPR013120">
    <property type="entry name" value="FAR_NAD-bd"/>
</dbReference>
<dbReference type="InterPro" id="IPR010071">
    <property type="entry name" value="AA_adenyl_dom"/>
</dbReference>
<dbReference type="GO" id="GO:0019878">
    <property type="term" value="P:lysine biosynthetic process via aminoadipic acid"/>
    <property type="evidence" value="ECO:0007669"/>
    <property type="project" value="UniProtKB-UniPathway"/>
</dbReference>
<dbReference type="Pfam" id="PF00550">
    <property type="entry name" value="PP-binding"/>
    <property type="match status" value="1"/>
</dbReference>
<dbReference type="OMA" id="ENDKFTM"/>
<dbReference type="Pfam" id="PF07993">
    <property type="entry name" value="NAD_binding_4"/>
    <property type="match status" value="1"/>
</dbReference>
<dbReference type="InterPro" id="IPR014397">
    <property type="entry name" value="Lys2"/>
</dbReference>
<protein>
    <recommendedName>
        <fullName evidence="14">Alpha-aminoadipate reductase</fullName>
        <ecNumber evidence="6">1.2.1.31</ecNumber>
        <ecNumber evidence="5">1.2.1.95</ecNumber>
    </recommendedName>
    <alternativeName>
        <fullName evidence="13">L-aminoadipate-semialdehyde dehydrogenase</fullName>
    </alternativeName>
</protein>
<comment type="catalytic activity">
    <reaction evidence="15">
        <text>(S)-2-amino-6-oxohexanoate + AMP + diphosphate + NADP(+) = L-2-aminoadipate + ATP + NADPH + H(+)</text>
        <dbReference type="Rhea" id="RHEA:46936"/>
        <dbReference type="ChEBI" id="CHEBI:15378"/>
        <dbReference type="ChEBI" id="CHEBI:30616"/>
        <dbReference type="ChEBI" id="CHEBI:33019"/>
        <dbReference type="ChEBI" id="CHEBI:57783"/>
        <dbReference type="ChEBI" id="CHEBI:58321"/>
        <dbReference type="ChEBI" id="CHEBI:58349"/>
        <dbReference type="ChEBI" id="CHEBI:58672"/>
        <dbReference type="ChEBI" id="CHEBI:456215"/>
        <dbReference type="EC" id="1.2.1.95"/>
    </reaction>
</comment>
<gene>
    <name evidence="19" type="ORF">ASPCAL01955</name>
</gene>
<dbReference type="SMART" id="SM00823">
    <property type="entry name" value="PKS_PP"/>
    <property type="match status" value="1"/>
</dbReference>
<feature type="domain" description="Carrier" evidence="18">
    <location>
        <begin position="869"/>
        <end position="948"/>
    </location>
</feature>
<evidence type="ECO:0000256" key="6">
    <source>
        <dbReference type="ARBA" id="ARBA00013073"/>
    </source>
</evidence>
<dbReference type="NCBIfam" id="TIGR01733">
    <property type="entry name" value="AA-adenyl-dom"/>
    <property type="match status" value="1"/>
</dbReference>
<dbReference type="PROSITE" id="PS50075">
    <property type="entry name" value="CARRIER"/>
    <property type="match status" value="1"/>
</dbReference>
<dbReference type="PROSITE" id="PS00455">
    <property type="entry name" value="AMP_BINDING"/>
    <property type="match status" value="1"/>
</dbReference>
<dbReference type="EMBL" id="CDMC01000002">
    <property type="protein sequence ID" value="CEN59505.1"/>
    <property type="molecule type" value="Genomic_DNA"/>
</dbReference>
<comment type="pathway">
    <text evidence="3">Amino-acid biosynthesis; L-lysine biosynthesis via AAA pathway; L-lysine from L-alpha-aminoadipate (fungal route): step 1/3.</text>
</comment>
<evidence type="ECO:0000256" key="11">
    <source>
        <dbReference type="ARBA" id="ARBA00023002"/>
    </source>
</evidence>
<keyword evidence="9" id="KW-0028">Amino-acid biosynthesis</keyword>
<dbReference type="PIRSF" id="PIRSF001617">
    <property type="entry name" value="Alpha-AR"/>
    <property type="match status" value="1"/>
</dbReference>
<dbReference type="InterPro" id="IPR036736">
    <property type="entry name" value="ACP-like_sf"/>
</dbReference>
<dbReference type="InterPro" id="IPR010080">
    <property type="entry name" value="Thioester_reductase-like_dom"/>
</dbReference>
<evidence type="ECO:0000256" key="17">
    <source>
        <dbReference type="ARBA" id="ARBA00049537"/>
    </source>
</evidence>
<dbReference type="InterPro" id="IPR042099">
    <property type="entry name" value="ANL_N_sf"/>
</dbReference>
<comment type="cofactor">
    <cofactor evidence="1">
        <name>pantetheine 4'-phosphate</name>
        <dbReference type="ChEBI" id="CHEBI:47942"/>
    </cofactor>
</comment>
<evidence type="ECO:0000256" key="1">
    <source>
        <dbReference type="ARBA" id="ARBA00001957"/>
    </source>
</evidence>
<keyword evidence="11" id="KW-0560">Oxidoreductase</keyword>
<dbReference type="UniPathway" id="UPA00033">
    <property type="reaction ID" value="UER00032"/>
</dbReference>
<evidence type="ECO:0000259" key="18">
    <source>
        <dbReference type="PROSITE" id="PS50075"/>
    </source>
</evidence>
<dbReference type="Gene3D" id="3.30.559.30">
    <property type="entry name" value="Nonribosomal peptide synthetase, condensation domain"/>
    <property type="match status" value="1"/>
</dbReference>
<keyword evidence="10" id="KW-0521">NADP</keyword>
<evidence type="ECO:0000256" key="5">
    <source>
        <dbReference type="ARBA" id="ARBA00012913"/>
    </source>
</evidence>
<evidence type="ECO:0000256" key="10">
    <source>
        <dbReference type="ARBA" id="ARBA00022857"/>
    </source>
</evidence>
<organism evidence="19 20">
    <name type="scientific">Aspergillus calidoustus</name>
    <dbReference type="NCBI Taxonomy" id="454130"/>
    <lineage>
        <taxon>Eukaryota</taxon>
        <taxon>Fungi</taxon>
        <taxon>Dikarya</taxon>
        <taxon>Ascomycota</taxon>
        <taxon>Pezizomycotina</taxon>
        <taxon>Eurotiomycetes</taxon>
        <taxon>Eurotiomycetidae</taxon>
        <taxon>Eurotiales</taxon>
        <taxon>Aspergillaceae</taxon>
        <taxon>Aspergillus</taxon>
        <taxon>Aspergillus subgen. Nidulantes</taxon>
    </lineage>
</organism>
<comment type="similarity">
    <text evidence="4">Belongs to the ATP-dependent AMP-binding enzyme family.</text>
</comment>
<dbReference type="SUPFAM" id="SSF56801">
    <property type="entry name" value="Acetyl-CoA synthetase-like"/>
    <property type="match status" value="1"/>
</dbReference>
<evidence type="ECO:0000256" key="2">
    <source>
        <dbReference type="ARBA" id="ARBA00003499"/>
    </source>
</evidence>
<dbReference type="InterPro" id="IPR036291">
    <property type="entry name" value="NAD(P)-bd_dom_sf"/>
</dbReference>
<evidence type="ECO:0000256" key="12">
    <source>
        <dbReference type="ARBA" id="ARBA00023154"/>
    </source>
</evidence>
<dbReference type="NCBIfam" id="TIGR03443">
    <property type="entry name" value="alpha_am_amid"/>
    <property type="match status" value="1"/>
</dbReference>
<comment type="catalytic activity">
    <reaction evidence="17">
        <text>(S)-2-amino-6-oxohexanoate + NADP(+) + H2O = L-2-aminoadipate + NADPH + 2 H(+)</text>
        <dbReference type="Rhea" id="RHEA:12304"/>
        <dbReference type="ChEBI" id="CHEBI:15377"/>
        <dbReference type="ChEBI" id="CHEBI:15378"/>
        <dbReference type="ChEBI" id="CHEBI:57783"/>
        <dbReference type="ChEBI" id="CHEBI:58321"/>
        <dbReference type="ChEBI" id="CHEBI:58349"/>
        <dbReference type="ChEBI" id="CHEBI:58672"/>
        <dbReference type="EC" id="1.2.1.31"/>
    </reaction>
</comment>
<dbReference type="Gene3D" id="1.10.1200.10">
    <property type="entry name" value="ACP-like"/>
    <property type="match status" value="1"/>
</dbReference>
<dbReference type="SUPFAM" id="SSF47336">
    <property type="entry name" value="ACP-like"/>
    <property type="match status" value="1"/>
</dbReference>
<dbReference type="Gene3D" id="3.30.300.30">
    <property type="match status" value="1"/>
</dbReference>
<dbReference type="InterPro" id="IPR001242">
    <property type="entry name" value="Condensation_dom"/>
</dbReference>
<evidence type="ECO:0000256" key="8">
    <source>
        <dbReference type="ARBA" id="ARBA00022553"/>
    </source>
</evidence>
<comment type="catalytic activity">
    <reaction evidence="16">
        <text>(S)-2-amino-6-oxohexanoate + NAD(+) + H2O = L-2-aminoadipate + NADH + 2 H(+)</text>
        <dbReference type="Rhea" id="RHEA:12308"/>
        <dbReference type="ChEBI" id="CHEBI:15377"/>
        <dbReference type="ChEBI" id="CHEBI:15378"/>
        <dbReference type="ChEBI" id="CHEBI:57540"/>
        <dbReference type="ChEBI" id="CHEBI:57945"/>
        <dbReference type="ChEBI" id="CHEBI:58321"/>
        <dbReference type="ChEBI" id="CHEBI:58672"/>
        <dbReference type="EC" id="1.2.1.31"/>
    </reaction>
</comment>
<evidence type="ECO:0000313" key="19">
    <source>
        <dbReference type="EMBL" id="CEN59505.1"/>
    </source>
</evidence>
<dbReference type="NCBIfam" id="TIGR01746">
    <property type="entry name" value="Thioester-redct"/>
    <property type="match status" value="1"/>
</dbReference>
<evidence type="ECO:0000313" key="20">
    <source>
        <dbReference type="Proteomes" id="UP000054771"/>
    </source>
</evidence>
<dbReference type="InterPro" id="IPR020845">
    <property type="entry name" value="AMP-binding_CS"/>
</dbReference>
<evidence type="ECO:0000256" key="7">
    <source>
        <dbReference type="ARBA" id="ARBA00022450"/>
    </source>
</evidence>
<keyword evidence="12" id="KW-0457">Lysine biosynthesis</keyword>
<accession>A0A0U5CLW6</accession>
<reference evidence="20" key="1">
    <citation type="journal article" date="2016" name="Genome Announc.">
        <title>Draft genome sequences of fungus Aspergillus calidoustus.</title>
        <authorList>
            <person name="Horn F."/>
            <person name="Linde J."/>
            <person name="Mattern D.J."/>
            <person name="Walther G."/>
            <person name="Guthke R."/>
            <person name="Scherlach K."/>
            <person name="Martin K."/>
            <person name="Brakhage A.A."/>
            <person name="Petzke L."/>
            <person name="Valiante V."/>
        </authorList>
    </citation>
    <scope>NUCLEOTIDE SEQUENCE [LARGE SCALE GENOMIC DNA]</scope>
    <source>
        <strain evidence="20">SF006504</strain>
    </source>
</reference>
<evidence type="ECO:0000256" key="3">
    <source>
        <dbReference type="ARBA" id="ARBA00004827"/>
    </source>
</evidence>
<evidence type="ECO:0000256" key="14">
    <source>
        <dbReference type="ARBA" id="ARBA00032195"/>
    </source>
</evidence>
<dbReference type="GO" id="GO:0004043">
    <property type="term" value="F:L-aminoadipate-semialdehyde dehydrogenase [NAD(P)+] activity"/>
    <property type="evidence" value="ECO:0007669"/>
    <property type="project" value="UniProtKB-EC"/>
</dbReference>
<dbReference type="EC" id="1.2.1.95" evidence="5"/>